<accession>A0A4Z1BT34</accession>
<evidence type="ECO:0000313" key="2">
    <source>
        <dbReference type="EMBL" id="TGN41205.1"/>
    </source>
</evidence>
<feature type="transmembrane region" description="Helical" evidence="1">
    <location>
        <begin position="6"/>
        <end position="27"/>
    </location>
</feature>
<keyword evidence="1" id="KW-0472">Membrane</keyword>
<comment type="caution">
    <text evidence="2">The sequence shown here is derived from an EMBL/GenBank/DDBJ whole genome shotgun (WGS) entry which is preliminary data.</text>
</comment>
<reference evidence="2 3" key="1">
    <citation type="submission" date="2019-04" db="EMBL/GenBank/DDBJ databases">
        <authorList>
            <person name="Park S."/>
            <person name="Yoon J.-H."/>
        </authorList>
    </citation>
    <scope>NUCLEOTIDE SEQUENCE [LARGE SCALE GENOMIC DNA]</scope>
    <source>
        <strain evidence="2 3">HJM-18</strain>
    </source>
</reference>
<evidence type="ECO:0000256" key="1">
    <source>
        <dbReference type="SAM" id="Phobius"/>
    </source>
</evidence>
<evidence type="ECO:0000313" key="3">
    <source>
        <dbReference type="Proteomes" id="UP000298325"/>
    </source>
</evidence>
<dbReference type="EMBL" id="SRPF01000001">
    <property type="protein sequence ID" value="TGN41205.1"/>
    <property type="molecule type" value="Genomic_DNA"/>
</dbReference>
<gene>
    <name evidence="2" type="ORF">E5Q11_01230</name>
</gene>
<sequence>MKTSPVTKVVSAALIAMIGAVVVIGVISSGTSVRNTQVVPLDYVRERGALDWNQDRVNAFLQDPKNQMVLSDAAIEQRGGRGPLEWLPPMDQCDYMSRFVAVIDRYDLATDTRESKALAEKRQQCYTQFQ</sequence>
<proteinExistence type="predicted"/>
<protein>
    <submittedName>
        <fullName evidence="2">Uncharacterized protein</fullName>
    </submittedName>
</protein>
<dbReference type="OrthoDB" id="5196645at2"/>
<dbReference type="RefSeq" id="WP_135801591.1">
    <property type="nucleotide sequence ID" value="NZ_SRPF01000001.1"/>
</dbReference>
<organism evidence="2 3">
    <name type="scientific">Marinobacter confluentis</name>
    <dbReference type="NCBI Taxonomy" id="1697557"/>
    <lineage>
        <taxon>Bacteria</taxon>
        <taxon>Pseudomonadati</taxon>
        <taxon>Pseudomonadota</taxon>
        <taxon>Gammaproteobacteria</taxon>
        <taxon>Pseudomonadales</taxon>
        <taxon>Marinobacteraceae</taxon>
        <taxon>Marinobacter</taxon>
    </lineage>
</organism>
<dbReference type="AlphaFoldDB" id="A0A4Z1BT34"/>
<dbReference type="Proteomes" id="UP000298325">
    <property type="component" value="Unassembled WGS sequence"/>
</dbReference>
<keyword evidence="1" id="KW-0812">Transmembrane</keyword>
<name>A0A4Z1BT34_9GAMM</name>
<keyword evidence="1" id="KW-1133">Transmembrane helix</keyword>
<keyword evidence="3" id="KW-1185">Reference proteome</keyword>